<comment type="cofactor">
    <cofactor evidence="1">
        <name>Mg(2+)</name>
        <dbReference type="ChEBI" id="CHEBI:18420"/>
    </cofactor>
</comment>
<dbReference type="InterPro" id="IPR023214">
    <property type="entry name" value="HAD_sf"/>
</dbReference>
<dbReference type="GO" id="GO:0006281">
    <property type="term" value="P:DNA repair"/>
    <property type="evidence" value="ECO:0007669"/>
    <property type="project" value="TreeGrafter"/>
</dbReference>
<dbReference type="PANTHER" id="PTHR43434">
    <property type="entry name" value="PHOSPHOGLYCOLATE PHOSPHATASE"/>
    <property type="match status" value="1"/>
</dbReference>
<comment type="subunit">
    <text evidence="2">Homodimer.</text>
</comment>
<evidence type="ECO:0000256" key="4">
    <source>
        <dbReference type="ARBA" id="ARBA00022801"/>
    </source>
</evidence>
<dbReference type="InterPro" id="IPR023198">
    <property type="entry name" value="PGP-like_dom2"/>
</dbReference>
<keyword evidence="6" id="KW-0704">Schiff base</keyword>
<dbReference type="Gene3D" id="1.10.150.240">
    <property type="entry name" value="Putative phosphatase, domain 2"/>
    <property type="match status" value="1"/>
</dbReference>
<dbReference type="AlphaFoldDB" id="A0A3P3Y922"/>
<dbReference type="HAMAP" id="MF_01375">
    <property type="entry name" value="PhnX"/>
    <property type="match status" value="1"/>
</dbReference>
<dbReference type="GO" id="GO:0019700">
    <property type="term" value="P:organic phosphonate catabolic process"/>
    <property type="evidence" value="ECO:0007669"/>
    <property type="project" value="InterPro"/>
</dbReference>
<evidence type="ECO:0000256" key="5">
    <source>
        <dbReference type="ARBA" id="ARBA00022842"/>
    </source>
</evidence>
<keyword evidence="5" id="KW-0460">Magnesium</keyword>
<dbReference type="FunFam" id="1.10.150.240:FF:000006">
    <property type="entry name" value="Phosphonoacetaldehyde hydrolase"/>
    <property type="match status" value="1"/>
</dbReference>
<dbReference type="GO" id="GO:0008967">
    <property type="term" value="F:phosphoglycolate phosphatase activity"/>
    <property type="evidence" value="ECO:0007669"/>
    <property type="project" value="TreeGrafter"/>
</dbReference>
<dbReference type="Pfam" id="PF00702">
    <property type="entry name" value="Hydrolase"/>
    <property type="match status" value="1"/>
</dbReference>
<name>A0A3P3Y922_PLABS</name>
<dbReference type="SUPFAM" id="SSF56784">
    <property type="entry name" value="HAD-like"/>
    <property type="match status" value="1"/>
</dbReference>
<dbReference type="Proteomes" id="UP000290189">
    <property type="component" value="Unassembled WGS sequence"/>
</dbReference>
<organism evidence="7 8">
    <name type="scientific">Plasmodiophora brassicae</name>
    <name type="common">Clubroot disease agent</name>
    <dbReference type="NCBI Taxonomy" id="37360"/>
    <lineage>
        <taxon>Eukaryota</taxon>
        <taxon>Sar</taxon>
        <taxon>Rhizaria</taxon>
        <taxon>Endomyxa</taxon>
        <taxon>Phytomyxea</taxon>
        <taxon>Plasmodiophorida</taxon>
        <taxon>Plasmodiophoridae</taxon>
        <taxon>Plasmodiophora</taxon>
    </lineage>
</organism>
<evidence type="ECO:0000256" key="2">
    <source>
        <dbReference type="ARBA" id="ARBA00011738"/>
    </source>
</evidence>
<dbReference type="GO" id="GO:0050194">
    <property type="term" value="F:phosphonoacetaldehyde hydrolase activity"/>
    <property type="evidence" value="ECO:0007669"/>
    <property type="project" value="InterPro"/>
</dbReference>
<evidence type="ECO:0008006" key="9">
    <source>
        <dbReference type="Google" id="ProtNLM"/>
    </source>
</evidence>
<dbReference type="InterPro" id="IPR050155">
    <property type="entry name" value="HAD-like_hydrolase_sf"/>
</dbReference>
<evidence type="ECO:0000313" key="7">
    <source>
        <dbReference type="EMBL" id="SPQ96666.1"/>
    </source>
</evidence>
<dbReference type="NCBIfam" id="TIGR01422">
    <property type="entry name" value="phosphonatase"/>
    <property type="match status" value="1"/>
</dbReference>
<dbReference type="Gene3D" id="3.40.50.1000">
    <property type="entry name" value="HAD superfamily/HAD-like"/>
    <property type="match status" value="1"/>
</dbReference>
<dbReference type="SFLD" id="SFLDS00003">
    <property type="entry name" value="Haloacid_Dehalogenase"/>
    <property type="match status" value="1"/>
</dbReference>
<dbReference type="EMBL" id="OVEO01000006">
    <property type="protein sequence ID" value="SPQ96666.1"/>
    <property type="molecule type" value="Genomic_DNA"/>
</dbReference>
<evidence type="ECO:0000313" key="8">
    <source>
        <dbReference type="Proteomes" id="UP000290189"/>
    </source>
</evidence>
<evidence type="ECO:0000256" key="6">
    <source>
        <dbReference type="ARBA" id="ARBA00023270"/>
    </source>
</evidence>
<keyword evidence="7" id="KW-0496">Mitochondrion</keyword>
<dbReference type="PANTHER" id="PTHR43434:SF19">
    <property type="entry name" value="PHOSPHONOACETALDEHYDE HYDROLASE"/>
    <property type="match status" value="1"/>
</dbReference>
<gene>
    <name evidence="7" type="ORF">PLBR_LOCUS3881</name>
</gene>
<accession>A0A3P3Y922</accession>
<protein>
    <recommendedName>
        <fullName evidence="9">Phosphonoacetaldehyde hydrolase</fullName>
    </recommendedName>
</protein>
<keyword evidence="3" id="KW-0479">Metal-binding</keyword>
<reference evidence="7 8" key="1">
    <citation type="submission" date="2018-03" db="EMBL/GenBank/DDBJ databases">
        <authorList>
            <person name="Fogelqvist J."/>
        </authorList>
    </citation>
    <scope>NUCLEOTIDE SEQUENCE [LARGE SCALE GENOMIC DNA]</scope>
</reference>
<proteinExistence type="inferred from homology"/>
<evidence type="ECO:0000256" key="3">
    <source>
        <dbReference type="ARBA" id="ARBA00022723"/>
    </source>
</evidence>
<dbReference type="GO" id="GO:0005829">
    <property type="term" value="C:cytosol"/>
    <property type="evidence" value="ECO:0007669"/>
    <property type="project" value="TreeGrafter"/>
</dbReference>
<keyword evidence="4" id="KW-0378">Hydrolase</keyword>
<geneLocation type="mitochondrion" evidence="7"/>
<evidence type="ECO:0000256" key="1">
    <source>
        <dbReference type="ARBA" id="ARBA00001946"/>
    </source>
</evidence>
<dbReference type="InterPro" id="IPR006323">
    <property type="entry name" value="Phosphonoacetald_hydro"/>
</dbReference>
<sequence>MASGRWRSCCRRVMSGVATAEMPRAANLPTGLRRVGADERAGALYRGPVKAVILDWSGTLADEHVIAPIDVLLDVFKRHGVEITMEEARLPLGLRKDEHIAKILAIPDVQRRWKEAHDGAASMACDVQTLYNEFIPKQLEVMRKHTSLIPGAVDAVDELRDQFKCKIGVTTGLPQALAEVMLHDGSGQGFVPDSNVSADTIPKGLGCRPAPFMVYENLAQLGVYPIHSVVKVDDTAVGVAEGVNAGCWSVGIAGAGSYTNVKTRQHWAVLDRNDKEARLEHARSELVKGGAHYVIDSISLLPVVVRDINSRLAEGDRP</sequence>
<dbReference type="SFLD" id="SFLDG01129">
    <property type="entry name" value="C1.5:_HAD__Beta-PGM__Phosphata"/>
    <property type="match status" value="1"/>
</dbReference>
<dbReference type="GO" id="GO:0046872">
    <property type="term" value="F:metal ion binding"/>
    <property type="evidence" value="ECO:0007669"/>
    <property type="project" value="UniProtKB-KW"/>
</dbReference>
<dbReference type="InterPro" id="IPR036412">
    <property type="entry name" value="HAD-like_sf"/>
</dbReference>